<keyword evidence="8 9" id="KW-0472">Membrane</keyword>
<evidence type="ECO:0000259" key="10">
    <source>
        <dbReference type="Pfam" id="PF02355"/>
    </source>
</evidence>
<comment type="subcellular location">
    <subcellularLocation>
        <location evidence="1 9">Cell membrane</location>
        <topology evidence="1 9">Multi-pass membrane protein</topology>
    </subcellularLocation>
</comment>
<comment type="function">
    <text evidence="9">Part of the Sec protein translocase complex. Interacts with the SecYEG preprotein conducting channel. SecDF uses the proton motive force (PMF) to complete protein translocation after the ATP-dependent function of SecA.</text>
</comment>
<evidence type="ECO:0000256" key="3">
    <source>
        <dbReference type="ARBA" id="ARBA00022475"/>
    </source>
</evidence>
<dbReference type="PANTHER" id="PTHR30081">
    <property type="entry name" value="PROTEIN-EXPORT MEMBRANE PROTEIN SEC"/>
    <property type="match status" value="1"/>
</dbReference>
<dbReference type="Pfam" id="PF02355">
    <property type="entry name" value="SecD_SecF_C"/>
    <property type="match status" value="1"/>
</dbReference>
<keyword evidence="5 9" id="KW-0653">Protein transport</keyword>
<keyword evidence="7 9" id="KW-0811">Translocation</keyword>
<dbReference type="InterPro" id="IPR022646">
    <property type="entry name" value="SecD/SecF_CS"/>
</dbReference>
<protein>
    <recommendedName>
        <fullName evidence="9">Protein-export membrane protein SecF</fullName>
    </recommendedName>
</protein>
<keyword evidence="6 9" id="KW-1133">Transmembrane helix</keyword>
<dbReference type="NCBIfam" id="TIGR00916">
    <property type="entry name" value="2A0604s01"/>
    <property type="match status" value="1"/>
</dbReference>
<reference evidence="11 12" key="1">
    <citation type="submission" date="2022-07" db="EMBL/GenBank/DDBJ databases">
        <title>Methylomonas rivi sp. nov., Methylomonas rosea sp. nov., Methylomonas aureus sp. nov. and Methylomonas subterranea sp. nov., four novel methanotrophs isolated from a freshwater creek and the deep terrestrial subsurface.</title>
        <authorList>
            <person name="Abin C."/>
            <person name="Sankaranarayanan K."/>
            <person name="Garner C."/>
            <person name="Sindelar R."/>
            <person name="Kotary K."/>
            <person name="Garner R."/>
            <person name="Barclay S."/>
            <person name="Lawson P."/>
            <person name="Krumholz L."/>
        </authorList>
    </citation>
    <scope>NUCLEOTIDE SEQUENCE [LARGE SCALE GENOMIC DNA]</scope>
    <source>
        <strain evidence="11 12">WSC-6</strain>
    </source>
</reference>
<comment type="caution">
    <text evidence="11">The sequence shown here is derived from an EMBL/GenBank/DDBJ whole genome shotgun (WGS) entry which is preliminary data.</text>
</comment>
<evidence type="ECO:0000313" key="11">
    <source>
        <dbReference type="EMBL" id="MCQ8129525.1"/>
    </source>
</evidence>
<dbReference type="HAMAP" id="MF_01464_B">
    <property type="entry name" value="SecF_B"/>
    <property type="match status" value="1"/>
</dbReference>
<feature type="domain" description="Protein export membrane protein SecD/SecF C-terminal" evidence="10">
    <location>
        <begin position="115"/>
        <end position="289"/>
    </location>
</feature>
<feature type="transmembrane region" description="Helical" evidence="9">
    <location>
        <begin position="238"/>
        <end position="256"/>
    </location>
</feature>
<proteinExistence type="inferred from homology"/>
<evidence type="ECO:0000256" key="8">
    <source>
        <dbReference type="ARBA" id="ARBA00023136"/>
    </source>
</evidence>
<evidence type="ECO:0000256" key="6">
    <source>
        <dbReference type="ARBA" id="ARBA00022989"/>
    </source>
</evidence>
<dbReference type="Gene3D" id="1.20.1640.10">
    <property type="entry name" value="Multidrug efflux transporter AcrB transmembrane domain"/>
    <property type="match status" value="1"/>
</dbReference>
<dbReference type="RefSeq" id="WP_256615956.1">
    <property type="nucleotide sequence ID" value="NZ_JANIBK010000078.1"/>
</dbReference>
<evidence type="ECO:0000256" key="2">
    <source>
        <dbReference type="ARBA" id="ARBA00022448"/>
    </source>
</evidence>
<dbReference type="InterPro" id="IPR022813">
    <property type="entry name" value="SecD/SecF_arch_bac"/>
</dbReference>
<dbReference type="InterPro" id="IPR005665">
    <property type="entry name" value="SecF_bac"/>
</dbReference>
<keyword evidence="2 9" id="KW-0813">Transport</keyword>
<evidence type="ECO:0000256" key="7">
    <source>
        <dbReference type="ARBA" id="ARBA00023010"/>
    </source>
</evidence>
<dbReference type="PANTHER" id="PTHR30081:SF8">
    <property type="entry name" value="PROTEIN TRANSLOCASE SUBUNIT SECF"/>
    <property type="match status" value="1"/>
</dbReference>
<name>A0ABT1U6P2_9GAMM</name>
<feature type="transmembrane region" description="Helical" evidence="9">
    <location>
        <begin position="135"/>
        <end position="152"/>
    </location>
</feature>
<feature type="transmembrane region" description="Helical" evidence="9">
    <location>
        <begin position="186"/>
        <end position="207"/>
    </location>
</feature>
<comment type="subunit">
    <text evidence="9">Forms a complex with SecD. Part of the essential Sec protein translocation apparatus which comprises SecA, SecYEG and auxiliary proteins SecDF-YajC and YidC.</text>
</comment>
<feature type="transmembrane region" description="Helical" evidence="9">
    <location>
        <begin position="159"/>
        <end position="180"/>
    </location>
</feature>
<dbReference type="Pfam" id="PF07549">
    <property type="entry name" value="Sec_GG"/>
    <property type="match status" value="1"/>
</dbReference>
<feature type="transmembrane region" description="Helical" evidence="9">
    <location>
        <begin position="262"/>
        <end position="290"/>
    </location>
</feature>
<organism evidence="11 12">
    <name type="scientific">Methylomonas rivi</name>
    <dbReference type="NCBI Taxonomy" id="2952226"/>
    <lineage>
        <taxon>Bacteria</taxon>
        <taxon>Pseudomonadati</taxon>
        <taxon>Pseudomonadota</taxon>
        <taxon>Gammaproteobacteria</taxon>
        <taxon>Methylococcales</taxon>
        <taxon>Methylococcaceae</taxon>
        <taxon>Methylomonas</taxon>
    </lineage>
</organism>
<evidence type="ECO:0000256" key="5">
    <source>
        <dbReference type="ARBA" id="ARBA00022927"/>
    </source>
</evidence>
<dbReference type="InterPro" id="IPR048634">
    <property type="entry name" value="SecD_SecF_C"/>
</dbReference>
<accession>A0ABT1U6P2</accession>
<keyword evidence="4 9" id="KW-0812">Transmembrane</keyword>
<dbReference type="InterPro" id="IPR055344">
    <property type="entry name" value="SecD_SecF_C_bact"/>
</dbReference>
<gene>
    <name evidence="9 11" type="primary">secF</name>
    <name evidence="11" type="ORF">NP596_13760</name>
</gene>
<dbReference type="EMBL" id="JANIBK010000078">
    <property type="protein sequence ID" value="MCQ8129525.1"/>
    <property type="molecule type" value="Genomic_DNA"/>
</dbReference>
<evidence type="ECO:0000313" key="12">
    <source>
        <dbReference type="Proteomes" id="UP001524586"/>
    </source>
</evidence>
<evidence type="ECO:0000256" key="1">
    <source>
        <dbReference type="ARBA" id="ARBA00004651"/>
    </source>
</evidence>
<dbReference type="NCBIfam" id="TIGR00966">
    <property type="entry name" value="transloc_SecF"/>
    <property type="match status" value="1"/>
</dbReference>
<dbReference type="InterPro" id="IPR022645">
    <property type="entry name" value="SecD/SecF_bac"/>
</dbReference>
<sequence length="308" mass="33855">MKPIRQLDFLGRRKLAFAFSSLLLAISLISFFVNGLSFGIDFTGGSVYEMHFNQSVDLDKMRSTLAERGFADANVQHFGSSEEVLLRLKPIENIKQDQLSQQILDAASTSQAAPGEMRRVEFVGPQVGDELLDDGGLALLFAFIGVMIYVSIRFEWKFSVGAVLALVHDSVITLGFFSVFRWEFDMTVLSAILAIIGYSINDTIVVYDRIRETFRGSRNTDIAEITNNALNETLGRTILTSFTVFLTVLALVFLGGKTIHGFAIAMLIGVVVGTYSSIYVASAIALALGLNKEDLLVTQKESVLDDLP</sequence>
<comment type="similarity">
    <text evidence="9">Belongs to the SecD/SecF family. SecF subfamily.</text>
</comment>
<evidence type="ECO:0000256" key="9">
    <source>
        <dbReference type="HAMAP-Rule" id="MF_01464"/>
    </source>
</evidence>
<dbReference type="PRINTS" id="PR01755">
    <property type="entry name" value="SECFTRNLCASE"/>
</dbReference>
<evidence type="ECO:0000256" key="4">
    <source>
        <dbReference type="ARBA" id="ARBA00022692"/>
    </source>
</evidence>
<dbReference type="Proteomes" id="UP001524586">
    <property type="component" value="Unassembled WGS sequence"/>
</dbReference>
<dbReference type="SUPFAM" id="SSF82866">
    <property type="entry name" value="Multidrug efflux transporter AcrB transmembrane domain"/>
    <property type="match status" value="1"/>
</dbReference>
<comment type="caution">
    <text evidence="9">Lacks conserved residue(s) required for the propagation of feature annotation.</text>
</comment>
<keyword evidence="3 9" id="KW-1003">Cell membrane</keyword>
<keyword evidence="12" id="KW-1185">Reference proteome</keyword>